<evidence type="ECO:0000256" key="1">
    <source>
        <dbReference type="ARBA" id="ARBA00022517"/>
    </source>
</evidence>
<keyword evidence="2 6" id="KW-0698">rRNA processing</keyword>
<dbReference type="InterPro" id="IPR028599">
    <property type="entry name" value="WDR12/Ytm1"/>
</dbReference>
<keyword evidence="5 6" id="KW-0539">Nucleus</keyword>
<keyword evidence="11" id="KW-1185">Reference proteome</keyword>
<feature type="repeat" description="WD" evidence="7">
    <location>
        <begin position="313"/>
        <end position="344"/>
    </location>
</feature>
<feature type="compositionally biased region" description="Basic and acidic residues" evidence="8">
    <location>
        <begin position="241"/>
        <end position="251"/>
    </location>
</feature>
<evidence type="ECO:0000256" key="7">
    <source>
        <dbReference type="PROSITE-ProRule" id="PRU00221"/>
    </source>
</evidence>
<feature type="repeat" description="WD" evidence="7">
    <location>
        <begin position="263"/>
        <end position="303"/>
    </location>
</feature>
<dbReference type="Pfam" id="PF00400">
    <property type="entry name" value="WD40"/>
    <property type="match status" value="6"/>
</dbReference>
<dbReference type="PROSITE" id="PS50082">
    <property type="entry name" value="WD_REPEATS_2"/>
    <property type="match status" value="5"/>
</dbReference>
<dbReference type="GO" id="GO:0000466">
    <property type="term" value="P:maturation of 5.8S rRNA from tricistronic rRNA transcript (SSU-rRNA, 5.8S rRNA, LSU-rRNA)"/>
    <property type="evidence" value="ECO:0007669"/>
    <property type="project" value="UniProtKB-UniRule"/>
</dbReference>
<dbReference type="EMBL" id="JAIZAY010000018">
    <property type="protein sequence ID" value="KAJ8024368.1"/>
    <property type="molecule type" value="Genomic_DNA"/>
</dbReference>
<comment type="subcellular location">
    <subcellularLocation>
        <location evidence="6">Nucleus</location>
        <location evidence="6">Nucleolus</location>
    </subcellularLocation>
    <subcellularLocation>
        <location evidence="6">Nucleus</location>
        <location evidence="6">Nucleoplasm</location>
    </subcellularLocation>
</comment>
<gene>
    <name evidence="10" type="ORF">HOLleu_34266</name>
</gene>
<dbReference type="GO" id="GO:0005654">
    <property type="term" value="C:nucleoplasm"/>
    <property type="evidence" value="ECO:0007669"/>
    <property type="project" value="UniProtKB-SubCell"/>
</dbReference>
<dbReference type="CDD" id="cd00200">
    <property type="entry name" value="WD40"/>
    <property type="match status" value="1"/>
</dbReference>
<dbReference type="GO" id="GO:0043021">
    <property type="term" value="F:ribonucleoprotein complex binding"/>
    <property type="evidence" value="ECO:0007669"/>
    <property type="project" value="UniProtKB-UniRule"/>
</dbReference>
<evidence type="ECO:0000256" key="3">
    <source>
        <dbReference type="ARBA" id="ARBA00022574"/>
    </source>
</evidence>
<dbReference type="InterPro" id="IPR036322">
    <property type="entry name" value="WD40_repeat_dom_sf"/>
</dbReference>
<reference evidence="10" key="1">
    <citation type="submission" date="2021-10" db="EMBL/GenBank/DDBJ databases">
        <title>Tropical sea cucumber genome reveals ecological adaptation and Cuvierian tubules defense mechanism.</title>
        <authorList>
            <person name="Chen T."/>
        </authorList>
    </citation>
    <scope>NUCLEOTIDE SEQUENCE</scope>
    <source>
        <strain evidence="10">Nanhai2018</strain>
        <tissue evidence="10">Muscle</tissue>
    </source>
</reference>
<dbReference type="AlphaFoldDB" id="A0A9Q0YKS6"/>
<feature type="repeat" description="WD" evidence="7">
    <location>
        <begin position="196"/>
        <end position="237"/>
    </location>
</feature>
<dbReference type="PROSITE" id="PS00678">
    <property type="entry name" value="WD_REPEATS_1"/>
    <property type="match status" value="1"/>
</dbReference>
<organism evidence="10 11">
    <name type="scientific">Holothuria leucospilota</name>
    <name type="common">Black long sea cucumber</name>
    <name type="synonym">Mertensiothuria leucospilota</name>
    <dbReference type="NCBI Taxonomy" id="206669"/>
    <lineage>
        <taxon>Eukaryota</taxon>
        <taxon>Metazoa</taxon>
        <taxon>Echinodermata</taxon>
        <taxon>Eleutherozoa</taxon>
        <taxon>Echinozoa</taxon>
        <taxon>Holothuroidea</taxon>
        <taxon>Aspidochirotacea</taxon>
        <taxon>Aspidochirotida</taxon>
        <taxon>Holothuriidae</taxon>
        <taxon>Holothuria</taxon>
    </lineage>
</organism>
<keyword evidence="3 7" id="KW-0853">WD repeat</keyword>
<feature type="region of interest" description="Disordered" evidence="8">
    <location>
        <begin position="228"/>
        <end position="259"/>
    </location>
</feature>
<dbReference type="PANTHER" id="PTHR19855:SF11">
    <property type="entry name" value="RIBOSOME BIOGENESIS PROTEIN WDR12"/>
    <property type="match status" value="1"/>
</dbReference>
<evidence type="ECO:0000313" key="10">
    <source>
        <dbReference type="EMBL" id="KAJ8024368.1"/>
    </source>
</evidence>
<dbReference type="Proteomes" id="UP001152320">
    <property type="component" value="Chromosome 18"/>
</dbReference>
<dbReference type="HAMAP" id="MF_03029">
    <property type="entry name" value="WDR12"/>
    <property type="match status" value="1"/>
</dbReference>
<dbReference type="InterPro" id="IPR020472">
    <property type="entry name" value="WD40_PAC1"/>
</dbReference>
<dbReference type="Gene3D" id="2.130.10.10">
    <property type="entry name" value="YVTN repeat-like/Quinoprotein amine dehydrogenase"/>
    <property type="match status" value="1"/>
</dbReference>
<dbReference type="GO" id="GO:0030687">
    <property type="term" value="C:preribosome, large subunit precursor"/>
    <property type="evidence" value="ECO:0007669"/>
    <property type="project" value="UniProtKB-UniRule"/>
</dbReference>
<dbReference type="OrthoDB" id="10251381at2759"/>
<proteinExistence type="inferred from homology"/>
<dbReference type="SUPFAM" id="SSF50978">
    <property type="entry name" value="WD40 repeat-like"/>
    <property type="match status" value="1"/>
</dbReference>
<dbReference type="InterPro" id="IPR019775">
    <property type="entry name" value="WD40_repeat_CS"/>
</dbReference>
<comment type="caution">
    <text evidence="10">The sequence shown here is derived from an EMBL/GenBank/DDBJ whole genome shotgun (WGS) entry which is preliminary data.</text>
</comment>
<sequence length="440" mass="49347">MASANSGKGGSRLQAKFFTHQKQYSVAETPFSVPANIVVSDLSDLINKLLSEDKTEKEYRHVDFDFLINGEFLRFALSEHLEANGISTETVVEIEYVEKFPSPQPVGSVLHDDWVSCVKGCSDRILTGCYDNHIRIWDTDGKVLYTFEYHTEPVKSVAWIKKDTDKCTFASGSHDQTILIWEWSEESQTQRCLYCCRGHARSVDSVAVDDSASRICSGSFDKTIKVWSTAQGEESPPENSEQERKKVKTDTPKPSTRTPLVTLEGHKEAVSSVLWLTENEVCSASWDHTMNIWDINTATHISSLTGTKAFLNISYSKQSKLIASGSVDRHIRLWDPRQQEATVVHSSLTHHAGWVTSVSWSIDNQHQLLSGGYDKQFKMWDIRSPKAPLYDMAGIKDKILAVDWSIPELLLCGAADNNLHVFSSGGIKLHPSEDGETMER</sequence>
<evidence type="ECO:0000256" key="5">
    <source>
        <dbReference type="ARBA" id="ARBA00023242"/>
    </source>
</evidence>
<dbReference type="SMART" id="SM00320">
    <property type="entry name" value="WD40"/>
    <property type="match status" value="7"/>
</dbReference>
<keyword evidence="4" id="KW-0677">Repeat</keyword>
<evidence type="ECO:0000256" key="6">
    <source>
        <dbReference type="HAMAP-Rule" id="MF_03029"/>
    </source>
</evidence>
<dbReference type="PANTHER" id="PTHR19855">
    <property type="entry name" value="WD40 REPEAT PROTEIN 12, 37"/>
    <property type="match status" value="1"/>
</dbReference>
<accession>A0A9Q0YKS6</accession>
<dbReference type="PROSITE" id="PS50294">
    <property type="entry name" value="WD_REPEATS_REGION"/>
    <property type="match status" value="3"/>
</dbReference>
<evidence type="ECO:0000259" key="9">
    <source>
        <dbReference type="Pfam" id="PF08154"/>
    </source>
</evidence>
<dbReference type="InterPro" id="IPR015943">
    <property type="entry name" value="WD40/YVTN_repeat-like_dom_sf"/>
</dbReference>
<dbReference type="Pfam" id="PF08154">
    <property type="entry name" value="NLE"/>
    <property type="match status" value="1"/>
</dbReference>
<dbReference type="InterPro" id="IPR012972">
    <property type="entry name" value="NLE"/>
</dbReference>
<evidence type="ECO:0000256" key="2">
    <source>
        <dbReference type="ARBA" id="ARBA00022552"/>
    </source>
</evidence>
<protein>
    <recommendedName>
        <fullName evidence="6">Ribosome biogenesis protein WDR12 homolog</fullName>
    </recommendedName>
</protein>
<comment type="similarity">
    <text evidence="6">Belongs to the WD repeat WDR12/YTM1 family.</text>
</comment>
<evidence type="ECO:0000256" key="8">
    <source>
        <dbReference type="SAM" id="MobiDB-lite"/>
    </source>
</evidence>
<dbReference type="GO" id="GO:0070545">
    <property type="term" value="C:PeBoW complex"/>
    <property type="evidence" value="ECO:0007669"/>
    <property type="project" value="TreeGrafter"/>
</dbReference>
<keyword evidence="1 6" id="KW-0690">Ribosome biogenesis</keyword>
<feature type="domain" description="NLE" evidence="9">
    <location>
        <begin position="13"/>
        <end position="81"/>
    </location>
</feature>
<feature type="repeat" description="WD" evidence="7">
    <location>
        <begin position="348"/>
        <end position="390"/>
    </location>
</feature>
<comment type="function">
    <text evidence="6">Required for maturation of ribosomal RNAs and formation of the large ribosomal subunit.</text>
</comment>
<name>A0A9Q0YKS6_HOLLE</name>
<dbReference type="GO" id="GO:0000463">
    <property type="term" value="P:maturation of LSU-rRNA from tricistronic rRNA transcript (SSU-rRNA, 5.8S rRNA, LSU-rRNA)"/>
    <property type="evidence" value="ECO:0007669"/>
    <property type="project" value="UniProtKB-UniRule"/>
</dbReference>
<evidence type="ECO:0000313" key="11">
    <source>
        <dbReference type="Proteomes" id="UP001152320"/>
    </source>
</evidence>
<dbReference type="InterPro" id="IPR001680">
    <property type="entry name" value="WD40_rpt"/>
</dbReference>
<dbReference type="PRINTS" id="PR00320">
    <property type="entry name" value="GPROTEINBRPT"/>
</dbReference>
<evidence type="ECO:0000256" key="4">
    <source>
        <dbReference type="ARBA" id="ARBA00022737"/>
    </source>
</evidence>
<feature type="repeat" description="WD" evidence="7">
    <location>
        <begin position="147"/>
        <end position="191"/>
    </location>
</feature>